<name>Q1MQV8_LAWIP</name>
<protein>
    <submittedName>
        <fullName evidence="1">Uncharacterized protein</fullName>
    </submittedName>
</protein>
<accession>Q1MQV8</accession>
<dbReference type="KEGG" id="lip:LI0565"/>
<dbReference type="AlphaFoldDB" id="Q1MQV8"/>
<evidence type="ECO:0000313" key="2">
    <source>
        <dbReference type="Proteomes" id="UP000002430"/>
    </source>
</evidence>
<reference evidence="1 2" key="1">
    <citation type="submission" date="2005-11" db="EMBL/GenBank/DDBJ databases">
        <title>The complete genome sequence of Lawsonia intracellularis: the causative agent of proliferative enteropathy.</title>
        <authorList>
            <person name="Kaur K."/>
            <person name="Zhang Q."/>
            <person name="Beckler D."/>
            <person name="Munir S."/>
            <person name="Li L."/>
            <person name="Kinsley K."/>
            <person name="Herron L."/>
            <person name="Peterson A."/>
            <person name="May B."/>
            <person name="Singh S."/>
            <person name="Gebhart C."/>
            <person name="Kapur V."/>
        </authorList>
    </citation>
    <scope>NUCLEOTIDE SEQUENCE [LARGE SCALE GENOMIC DNA]</scope>
    <source>
        <strain evidence="1 2">PHE/MN1-00</strain>
    </source>
</reference>
<dbReference type="eggNOG" id="ENOG5033GTV">
    <property type="taxonomic scope" value="Bacteria"/>
</dbReference>
<organism evidence="1 2">
    <name type="scientific">Lawsonia intracellularis (strain PHE/MN1-00)</name>
    <dbReference type="NCBI Taxonomy" id="363253"/>
    <lineage>
        <taxon>Bacteria</taxon>
        <taxon>Pseudomonadati</taxon>
        <taxon>Thermodesulfobacteriota</taxon>
        <taxon>Desulfovibrionia</taxon>
        <taxon>Desulfovibrionales</taxon>
        <taxon>Desulfovibrionaceae</taxon>
        <taxon>Lawsonia</taxon>
    </lineage>
</organism>
<dbReference type="EMBL" id="AM180252">
    <property type="protein sequence ID" value="CAJ54619.1"/>
    <property type="molecule type" value="Genomic_DNA"/>
</dbReference>
<gene>
    <name evidence="1" type="ordered locus">LI0565</name>
</gene>
<keyword evidence="2" id="KW-1185">Reference proteome</keyword>
<proteinExistence type="predicted"/>
<dbReference type="OrthoDB" id="5453901at2"/>
<dbReference type="RefSeq" id="WP_011526648.1">
    <property type="nucleotide sequence ID" value="NC_008011.1"/>
</dbReference>
<dbReference type="HOGENOM" id="CLU_132546_0_0_7"/>
<sequence>MALLRYYLTIGIIFITLLSSATATQPKTESPESILNKPEKSTKRNTTISIEFEGTDSIGSKLSTRIKELMNASNLFTLTEKDSPKIRILLATMSEFSQRPSIGSVYSVVWLFSQSETTLKHFLAKKIGVLTADEVDQVAAMIVEQTDTLAVRYGYLLP</sequence>
<evidence type="ECO:0000313" key="1">
    <source>
        <dbReference type="EMBL" id="CAJ54619.1"/>
    </source>
</evidence>
<dbReference type="Proteomes" id="UP000002430">
    <property type="component" value="Chromosome"/>
</dbReference>